<dbReference type="AlphaFoldDB" id="A0A059CAD2"/>
<dbReference type="eggNOG" id="ENOG502S4N4">
    <property type="taxonomic scope" value="Eukaryota"/>
</dbReference>
<proteinExistence type="predicted"/>
<name>A0A059CAD2_EUCGR</name>
<protein>
    <submittedName>
        <fullName evidence="1">Uncharacterized protein</fullName>
    </submittedName>
</protein>
<dbReference type="PANTHER" id="PTHR35687">
    <property type="entry name" value="OS07G0516700 PROTEIN"/>
    <property type="match status" value="1"/>
</dbReference>
<gene>
    <name evidence="1" type="ORF">EUGRSUZ_E04074</name>
</gene>
<dbReference type="InParanoid" id="A0A059CAD2"/>
<dbReference type="Gramene" id="KCW75327">
    <property type="protein sequence ID" value="KCW75327"/>
    <property type="gene ID" value="EUGRSUZ_E04074"/>
</dbReference>
<accession>A0A059CAD2</accession>
<dbReference type="FunCoup" id="A0A059CAD2">
    <property type="interactions" value="84"/>
</dbReference>
<dbReference type="EMBL" id="KK198757">
    <property type="protein sequence ID" value="KCW75327.1"/>
    <property type="molecule type" value="Genomic_DNA"/>
</dbReference>
<organism evidence="1">
    <name type="scientific">Eucalyptus grandis</name>
    <name type="common">Flooded gum</name>
    <dbReference type="NCBI Taxonomy" id="71139"/>
    <lineage>
        <taxon>Eukaryota</taxon>
        <taxon>Viridiplantae</taxon>
        <taxon>Streptophyta</taxon>
        <taxon>Embryophyta</taxon>
        <taxon>Tracheophyta</taxon>
        <taxon>Spermatophyta</taxon>
        <taxon>Magnoliopsida</taxon>
        <taxon>eudicotyledons</taxon>
        <taxon>Gunneridae</taxon>
        <taxon>Pentapetalae</taxon>
        <taxon>rosids</taxon>
        <taxon>malvids</taxon>
        <taxon>Myrtales</taxon>
        <taxon>Myrtaceae</taxon>
        <taxon>Myrtoideae</taxon>
        <taxon>Eucalypteae</taxon>
        <taxon>Eucalyptus</taxon>
    </lineage>
</organism>
<dbReference type="OMA" id="YAYSKME"/>
<dbReference type="OrthoDB" id="1909082at2759"/>
<dbReference type="PANTHER" id="PTHR35687:SF1">
    <property type="entry name" value="OS07G0516700 PROTEIN"/>
    <property type="match status" value="1"/>
</dbReference>
<sequence>MALFKKPNAYTRMDFEDPEEKKHRKAQFLIYKVLARADARRRPSLLRVRFCRLKVKIGRRLKKSRKRVALMISKVRLAVYKQLMSQLRSLEALVRPCREQAIDQPPNLETLSCRITT</sequence>
<reference evidence="1" key="1">
    <citation type="submission" date="2013-07" db="EMBL/GenBank/DDBJ databases">
        <title>The genome of Eucalyptus grandis.</title>
        <authorList>
            <person name="Schmutz J."/>
            <person name="Hayes R."/>
            <person name="Myburg A."/>
            <person name="Tuskan G."/>
            <person name="Grattapaglia D."/>
            <person name="Rokhsar D.S."/>
        </authorList>
    </citation>
    <scope>NUCLEOTIDE SEQUENCE</scope>
    <source>
        <tissue evidence="1">Leaf extractions</tissue>
    </source>
</reference>
<evidence type="ECO:0000313" key="1">
    <source>
        <dbReference type="EMBL" id="KCW75327.1"/>
    </source>
</evidence>
<dbReference type="KEGG" id="egr:104445719"/>